<organism evidence="2 3">
    <name type="scientific">Coniochaeta ligniaria NRRL 30616</name>
    <dbReference type="NCBI Taxonomy" id="1408157"/>
    <lineage>
        <taxon>Eukaryota</taxon>
        <taxon>Fungi</taxon>
        <taxon>Dikarya</taxon>
        <taxon>Ascomycota</taxon>
        <taxon>Pezizomycotina</taxon>
        <taxon>Sordariomycetes</taxon>
        <taxon>Sordariomycetidae</taxon>
        <taxon>Coniochaetales</taxon>
        <taxon>Coniochaetaceae</taxon>
        <taxon>Coniochaeta</taxon>
    </lineage>
</organism>
<sequence>MGKQQPRRLSASVQITPKKATSASPTSRLSTTSTTPSRQPPHQQSLPRLPLPENEYEHTSMSCWHSVGCYTAIPHREVDAAEFYKHIGGGSAESGRRRARATIPVWLLPAT</sequence>
<protein>
    <submittedName>
        <fullName evidence="2">Uncharacterized protein</fullName>
    </submittedName>
</protein>
<evidence type="ECO:0000313" key="3">
    <source>
        <dbReference type="Proteomes" id="UP000182658"/>
    </source>
</evidence>
<dbReference type="InParanoid" id="A0A1J7I6S0"/>
<accession>A0A1J7I6S0</accession>
<evidence type="ECO:0000256" key="1">
    <source>
        <dbReference type="SAM" id="MobiDB-lite"/>
    </source>
</evidence>
<dbReference type="Proteomes" id="UP000182658">
    <property type="component" value="Unassembled WGS sequence"/>
</dbReference>
<name>A0A1J7I6S0_9PEZI</name>
<feature type="compositionally biased region" description="Low complexity" evidence="1">
    <location>
        <begin position="20"/>
        <end position="37"/>
    </location>
</feature>
<dbReference type="EMBL" id="KV875108">
    <property type="protein sequence ID" value="OIW23133.1"/>
    <property type="molecule type" value="Genomic_DNA"/>
</dbReference>
<feature type="region of interest" description="Disordered" evidence="1">
    <location>
        <begin position="1"/>
        <end position="53"/>
    </location>
</feature>
<proteinExistence type="predicted"/>
<keyword evidence="3" id="KW-1185">Reference proteome</keyword>
<dbReference type="AlphaFoldDB" id="A0A1J7I6S0"/>
<evidence type="ECO:0000313" key="2">
    <source>
        <dbReference type="EMBL" id="OIW23133.1"/>
    </source>
</evidence>
<gene>
    <name evidence="2" type="ORF">CONLIGDRAFT_143136</name>
</gene>
<reference evidence="2 3" key="1">
    <citation type="submission" date="2016-10" db="EMBL/GenBank/DDBJ databases">
        <title>Draft genome sequence of Coniochaeta ligniaria NRRL30616, a lignocellulolytic fungus for bioabatement of inhibitors in plant biomass hydrolysates.</title>
        <authorList>
            <consortium name="DOE Joint Genome Institute"/>
            <person name="Jimenez D.J."/>
            <person name="Hector R.E."/>
            <person name="Riley R."/>
            <person name="Sun H."/>
            <person name="Grigoriev I.V."/>
            <person name="Van Elsas J.D."/>
            <person name="Nichols N.N."/>
        </authorList>
    </citation>
    <scope>NUCLEOTIDE SEQUENCE [LARGE SCALE GENOMIC DNA]</scope>
    <source>
        <strain evidence="2 3">NRRL 30616</strain>
    </source>
</reference>